<organism evidence="2 3">
    <name type="scientific">Phytophthora oleae</name>
    <dbReference type="NCBI Taxonomy" id="2107226"/>
    <lineage>
        <taxon>Eukaryota</taxon>
        <taxon>Sar</taxon>
        <taxon>Stramenopiles</taxon>
        <taxon>Oomycota</taxon>
        <taxon>Peronosporomycetes</taxon>
        <taxon>Peronosporales</taxon>
        <taxon>Peronosporaceae</taxon>
        <taxon>Phytophthora</taxon>
    </lineage>
</organism>
<proteinExistence type="predicted"/>
<protein>
    <submittedName>
        <fullName evidence="2">Uncharacterized protein</fullName>
    </submittedName>
</protein>
<dbReference type="Proteomes" id="UP001632037">
    <property type="component" value="Unassembled WGS sequence"/>
</dbReference>
<sequence>MVARGHKHLSPRRVQAALSQLYYYKRNGRLSKTSPIYLRLCVEKGMRHLNDTISRVCTRASPDAAAQTASSAERTVSELDVSASR</sequence>
<name>A0ABD3F4A5_9STRA</name>
<accession>A0ABD3F4A5</accession>
<gene>
    <name evidence="2" type="ORF">V7S43_013825</name>
</gene>
<dbReference type="EMBL" id="JBIMZQ010000037">
    <property type="protein sequence ID" value="KAL3661216.1"/>
    <property type="molecule type" value="Genomic_DNA"/>
</dbReference>
<feature type="region of interest" description="Disordered" evidence="1">
    <location>
        <begin position="64"/>
        <end position="85"/>
    </location>
</feature>
<keyword evidence="3" id="KW-1185">Reference proteome</keyword>
<reference evidence="2 3" key="1">
    <citation type="submission" date="2024-09" db="EMBL/GenBank/DDBJ databases">
        <title>Genome sequencing and assembly of Phytophthora oleae, isolate VK10A, causative agent of rot of olive drupes.</title>
        <authorList>
            <person name="Conti Taguali S."/>
            <person name="Riolo M."/>
            <person name="La Spada F."/>
            <person name="Cacciola S.O."/>
            <person name="Dionisio G."/>
        </authorList>
    </citation>
    <scope>NUCLEOTIDE SEQUENCE [LARGE SCALE GENOMIC DNA]</scope>
    <source>
        <strain evidence="2 3">VK10A</strain>
    </source>
</reference>
<evidence type="ECO:0000256" key="1">
    <source>
        <dbReference type="SAM" id="MobiDB-lite"/>
    </source>
</evidence>
<evidence type="ECO:0000313" key="3">
    <source>
        <dbReference type="Proteomes" id="UP001632037"/>
    </source>
</evidence>
<dbReference type="AlphaFoldDB" id="A0ABD3F4A5"/>
<comment type="caution">
    <text evidence="2">The sequence shown here is derived from an EMBL/GenBank/DDBJ whole genome shotgun (WGS) entry which is preliminary data.</text>
</comment>
<evidence type="ECO:0000313" key="2">
    <source>
        <dbReference type="EMBL" id="KAL3661216.1"/>
    </source>
</evidence>